<dbReference type="InterPro" id="IPR005152">
    <property type="entry name" value="Lipase_secreted"/>
</dbReference>
<dbReference type="PANTHER" id="PTHR34853">
    <property type="match status" value="1"/>
</dbReference>
<dbReference type="Proteomes" id="UP001228113">
    <property type="component" value="Chromosome"/>
</dbReference>
<protein>
    <recommendedName>
        <fullName evidence="4">Secretory lipase</fullName>
    </recommendedName>
</protein>
<dbReference type="EMBL" id="AP027081">
    <property type="protein sequence ID" value="BDU78322.1"/>
    <property type="molecule type" value="Genomic_DNA"/>
</dbReference>
<keyword evidence="1" id="KW-0732">Signal</keyword>
<dbReference type="Gene3D" id="3.40.50.1820">
    <property type="entry name" value="alpha/beta hydrolase"/>
    <property type="match status" value="1"/>
</dbReference>
<dbReference type="InterPro" id="IPR029058">
    <property type="entry name" value="AB_hydrolase_fold"/>
</dbReference>
<evidence type="ECO:0008006" key="4">
    <source>
        <dbReference type="Google" id="ProtNLM"/>
    </source>
</evidence>
<dbReference type="KEGG" id="msea:METESE_32800"/>
<dbReference type="PANTHER" id="PTHR34853:SF1">
    <property type="entry name" value="LIPASE 5"/>
    <property type="match status" value="1"/>
</dbReference>
<evidence type="ECO:0000313" key="2">
    <source>
        <dbReference type="EMBL" id="BDU78322.1"/>
    </source>
</evidence>
<organism evidence="2 3">
    <name type="scientific">Mesoterricola sediminis</name>
    <dbReference type="NCBI Taxonomy" id="2927980"/>
    <lineage>
        <taxon>Bacteria</taxon>
        <taxon>Pseudomonadati</taxon>
        <taxon>Acidobacteriota</taxon>
        <taxon>Holophagae</taxon>
        <taxon>Holophagales</taxon>
        <taxon>Holophagaceae</taxon>
        <taxon>Mesoterricola</taxon>
    </lineage>
</organism>
<gene>
    <name evidence="2" type="ORF">METESE_32800</name>
</gene>
<dbReference type="AlphaFoldDB" id="A0AA48KFH7"/>
<sequence length="470" mass="51585">MRPLRPLLQALTLGLAPASAQAADPPPIPVPQPLLGPFRGYSALTTFTVAVNVLEQWLGPEIPDLAVHSAYLSYLGRRPRFDARGEPVLDERGDQEADLVPMSGRVFYPPTWRLPLRRDLPLVVYPHFTGLGKKAVPSAYGGHEWVFAAAAALYYGFAVAMPDLPGMGADGVHYHPFCHATSLAWSTLDAIPAALDLFRTDPWLVAGGYGWDGRTFLLGYSEGAYTSLAAARELATRPEAYAGQRWTLTGAACMSGPFDLSDQARRDLIRPDARFTYCFFLPYLLTAWAHVYGPRVDLREAFAPVLLEEREDGGILRWMDGTLDGFEAGDYIARRLGKPQDQVRVRDLLNPAWMARELEDPAFATSGMRRLLEENDLHQGWRPTCPILFCHSPADADLSYQQSLRTAERLGAELALAGSNPADFLRVQPIGDRGAGWSHLGAIAVALPAGFEWIHRGMPMDPGVSPGAPR</sequence>
<feature type="chain" id="PRO_5041428322" description="Secretory lipase" evidence="1">
    <location>
        <begin position="23"/>
        <end position="470"/>
    </location>
</feature>
<dbReference type="Gene3D" id="1.10.260.160">
    <property type="match status" value="1"/>
</dbReference>
<name>A0AA48KFH7_9BACT</name>
<dbReference type="GO" id="GO:0016042">
    <property type="term" value="P:lipid catabolic process"/>
    <property type="evidence" value="ECO:0007669"/>
    <property type="project" value="InterPro"/>
</dbReference>
<keyword evidence="3" id="KW-1185">Reference proteome</keyword>
<evidence type="ECO:0000256" key="1">
    <source>
        <dbReference type="SAM" id="SignalP"/>
    </source>
</evidence>
<dbReference type="SUPFAM" id="SSF53474">
    <property type="entry name" value="alpha/beta-Hydrolases"/>
    <property type="match status" value="1"/>
</dbReference>
<accession>A0AA48KFH7</accession>
<evidence type="ECO:0000313" key="3">
    <source>
        <dbReference type="Proteomes" id="UP001228113"/>
    </source>
</evidence>
<proteinExistence type="predicted"/>
<dbReference type="RefSeq" id="WP_243329190.1">
    <property type="nucleotide sequence ID" value="NZ_AP027081.1"/>
</dbReference>
<reference evidence="2" key="1">
    <citation type="journal article" date="2023" name="Int. J. Syst. Evol. Microbiol.">
        <title>Mesoterricola silvestris gen. nov., sp. nov., Mesoterricola sediminis sp. nov., Geothrix oryzae sp. nov., Geothrix edaphica sp. nov., Geothrix rubra sp. nov., and Geothrix limicola sp. nov., six novel members of Acidobacteriota isolated from soils.</title>
        <authorList>
            <person name="Itoh H."/>
            <person name="Sugisawa Y."/>
            <person name="Mise K."/>
            <person name="Xu Z."/>
            <person name="Kuniyasu M."/>
            <person name="Ushijima N."/>
            <person name="Kawano K."/>
            <person name="Kobayashi E."/>
            <person name="Shiratori Y."/>
            <person name="Masuda Y."/>
            <person name="Senoo K."/>
        </authorList>
    </citation>
    <scope>NUCLEOTIDE SEQUENCE</scope>
    <source>
        <strain evidence="2">W786</strain>
    </source>
</reference>
<dbReference type="GO" id="GO:0004806">
    <property type="term" value="F:triacylglycerol lipase activity"/>
    <property type="evidence" value="ECO:0007669"/>
    <property type="project" value="InterPro"/>
</dbReference>
<feature type="signal peptide" evidence="1">
    <location>
        <begin position="1"/>
        <end position="22"/>
    </location>
</feature>